<name>F4PT82_CACFS</name>
<dbReference type="GO" id="GO:0003677">
    <property type="term" value="F:DNA binding"/>
    <property type="evidence" value="ECO:0007669"/>
    <property type="project" value="UniProtKB-KW"/>
</dbReference>
<dbReference type="PANTHER" id="PTHR23353:SF23">
    <property type="entry name" value="PROTEIN HAIRLESS"/>
    <property type="match status" value="1"/>
</dbReference>
<feature type="region of interest" description="Disordered" evidence="5">
    <location>
        <begin position="353"/>
        <end position="377"/>
    </location>
</feature>
<keyword evidence="2" id="KW-0238">DNA-binding</keyword>
<feature type="region of interest" description="Disordered" evidence="5">
    <location>
        <begin position="153"/>
        <end position="175"/>
    </location>
</feature>
<dbReference type="PANTHER" id="PTHR23353">
    <property type="entry name" value="RAB-GAP/TBC-RELATED"/>
    <property type="match status" value="1"/>
</dbReference>
<dbReference type="Proteomes" id="UP000007797">
    <property type="component" value="Unassembled WGS sequence"/>
</dbReference>
<dbReference type="GeneID" id="14873745"/>
<feature type="domain" description="RWP-RK" evidence="6">
    <location>
        <begin position="630"/>
        <end position="715"/>
    </location>
</feature>
<evidence type="ECO:0000256" key="4">
    <source>
        <dbReference type="ARBA" id="ARBA00023242"/>
    </source>
</evidence>
<organism evidence="7 8">
    <name type="scientific">Cavenderia fasciculata</name>
    <name type="common">Slime mold</name>
    <name type="synonym">Dictyostelium fasciculatum</name>
    <dbReference type="NCBI Taxonomy" id="261658"/>
    <lineage>
        <taxon>Eukaryota</taxon>
        <taxon>Amoebozoa</taxon>
        <taxon>Evosea</taxon>
        <taxon>Eumycetozoa</taxon>
        <taxon>Dictyostelia</taxon>
        <taxon>Acytosteliales</taxon>
        <taxon>Cavenderiaceae</taxon>
        <taxon>Cavenderia</taxon>
    </lineage>
</organism>
<keyword evidence="1" id="KW-0805">Transcription regulation</keyword>
<accession>F4PT82</accession>
<dbReference type="AlphaFoldDB" id="F4PT82"/>
<evidence type="ECO:0000259" key="6">
    <source>
        <dbReference type="PROSITE" id="PS51519"/>
    </source>
</evidence>
<feature type="compositionally biased region" description="Low complexity" evidence="5">
    <location>
        <begin position="609"/>
        <end position="648"/>
    </location>
</feature>
<sequence length="851" mass="94747">MILSVCLYILDSFGSGIKNDIILMDNGFDNEKQRYLENNNNTHQLISHYYYYQILFVQTPFFTSTTAAHSIIFFFCYLPVYTLFSLSNHNTFIIPFRLYNNNNNNNNNKHYPRVIVVVEYSSKIVVVVTSNNNKDREQQHVLIRDNIITRYQSTSPSSSPVPINNNNNNNNNNASTTNHIIKKQRIELSSSSSSPSSSSLLLNNPYQSYLPIIANINKDQLQQQQQDGYNGQLLNILNPVQSECLIDDDSDSDNDHSLPTFKQFESRLSTTTSTGTKPSPLSSSASPSFIFKSHDSSPCSSPSLPVVVDNSQQQHQSLSPSPNNKQQIYQWMQELVDLKRRESILLDNIKNFTQHSTSSPSSSSSSPSSSTASVAASPTVTTATNMIIEDHSSDDHQVEYHNHRLLTPRDKLTIQHQPSDSVVCHRYIHPSPTLMVDQELINNRTVGSALVVQVSLVYNSTYKQVSAKQSDGKQEVLQGIKSLMVDRTGLVVFNKLKVSEVSSKHLHQSFCLVFALCEVFNDGRANQEVSSVTSSSFHVLSRNNTNNKRKKDDQDNSSDLSDGGNDHTSSPSSPSQPIHLASLSPMSSSGASQSTSSFSLMASNDEMNSSSSSSPSPQQPSVSLQHSLSETTTPSQQQQQQPSNNDPNYIDITELLVLPQKEAASRLGISESMLCKRFKECTRRKWPYRYLRKIDKVIKIITYQHGTDIPKEEKDKFDKLMAEREECLRPVKIRITGCLEKEDETGSPIYVKALSSSAFSHIHPNLVVSSGGLSTATATVATTTTNVKSQIHSIINSDDDDDQDMSDDNTPIKNQQPFKNSVFASAAGGDGNHGLENILETLEMLKHHARQ</sequence>
<feature type="compositionally biased region" description="Low complexity" evidence="5">
    <location>
        <begin position="269"/>
        <end position="288"/>
    </location>
</feature>
<dbReference type="EMBL" id="GL883010">
    <property type="protein sequence ID" value="EGG20818.1"/>
    <property type="molecule type" value="Genomic_DNA"/>
</dbReference>
<proteinExistence type="predicted"/>
<feature type="compositionally biased region" description="Polar residues" evidence="5">
    <location>
        <begin position="567"/>
        <end position="576"/>
    </location>
</feature>
<dbReference type="RefSeq" id="XP_004358668.1">
    <property type="nucleotide sequence ID" value="XM_004358611.1"/>
</dbReference>
<keyword evidence="3" id="KW-0804">Transcription</keyword>
<dbReference type="PROSITE" id="PS51519">
    <property type="entry name" value="RWP_RK"/>
    <property type="match status" value="1"/>
</dbReference>
<feature type="compositionally biased region" description="Low complexity" evidence="5">
    <location>
        <begin position="296"/>
        <end position="324"/>
    </location>
</feature>
<keyword evidence="8" id="KW-1185">Reference proteome</keyword>
<evidence type="ECO:0000256" key="5">
    <source>
        <dbReference type="SAM" id="MobiDB-lite"/>
    </source>
</evidence>
<feature type="region of interest" description="Disordered" evidence="5">
    <location>
        <begin position="269"/>
        <end position="325"/>
    </location>
</feature>
<dbReference type="InterPro" id="IPR053019">
    <property type="entry name" value="GATA_zinc_finger"/>
</dbReference>
<feature type="compositionally biased region" description="Low complexity" evidence="5">
    <location>
        <begin position="531"/>
        <end position="546"/>
    </location>
</feature>
<feature type="compositionally biased region" description="Low complexity" evidence="5">
    <location>
        <begin position="356"/>
        <end position="377"/>
    </location>
</feature>
<feature type="region of interest" description="Disordered" evidence="5">
    <location>
        <begin position="796"/>
        <end position="818"/>
    </location>
</feature>
<keyword evidence="4" id="KW-0539">Nucleus</keyword>
<reference evidence="8" key="1">
    <citation type="journal article" date="2011" name="Genome Res.">
        <title>Phylogeny-wide analysis of social amoeba genomes highlights ancient origins for complex intercellular communication.</title>
        <authorList>
            <person name="Heidel A.J."/>
            <person name="Lawal H.M."/>
            <person name="Felder M."/>
            <person name="Schilde C."/>
            <person name="Helps N.R."/>
            <person name="Tunggal B."/>
            <person name="Rivero F."/>
            <person name="John U."/>
            <person name="Schleicher M."/>
            <person name="Eichinger L."/>
            <person name="Platzer M."/>
            <person name="Noegel A.A."/>
            <person name="Schaap P."/>
            <person name="Gloeckner G."/>
        </authorList>
    </citation>
    <scope>NUCLEOTIDE SEQUENCE [LARGE SCALE GENOMIC DNA]</scope>
    <source>
        <strain evidence="8">SH3</strain>
    </source>
</reference>
<evidence type="ECO:0000256" key="2">
    <source>
        <dbReference type="ARBA" id="ARBA00023125"/>
    </source>
</evidence>
<evidence type="ECO:0000313" key="7">
    <source>
        <dbReference type="EMBL" id="EGG20818.1"/>
    </source>
</evidence>
<dbReference type="InterPro" id="IPR003035">
    <property type="entry name" value="RWP-RK_dom"/>
</dbReference>
<feature type="compositionally biased region" description="Acidic residues" evidence="5">
    <location>
        <begin position="797"/>
        <end position="807"/>
    </location>
</feature>
<feature type="compositionally biased region" description="Polar residues" evidence="5">
    <location>
        <begin position="809"/>
        <end position="818"/>
    </location>
</feature>
<dbReference type="KEGG" id="dfa:DFA_00683"/>
<evidence type="ECO:0000313" key="8">
    <source>
        <dbReference type="Proteomes" id="UP000007797"/>
    </source>
</evidence>
<feature type="region of interest" description="Disordered" evidence="5">
    <location>
        <begin position="531"/>
        <end position="648"/>
    </location>
</feature>
<evidence type="ECO:0000256" key="1">
    <source>
        <dbReference type="ARBA" id="ARBA00023015"/>
    </source>
</evidence>
<feature type="compositionally biased region" description="Low complexity" evidence="5">
    <location>
        <begin position="582"/>
        <end position="599"/>
    </location>
</feature>
<evidence type="ECO:0000256" key="3">
    <source>
        <dbReference type="ARBA" id="ARBA00023163"/>
    </source>
</evidence>
<dbReference type="OrthoDB" id="20871at2759"/>
<gene>
    <name evidence="7" type="ORF">DFA_00683</name>
</gene>
<protein>
    <recommendedName>
        <fullName evidence="6">RWP-RK domain-containing protein</fullName>
    </recommendedName>
</protein>